<evidence type="ECO:0000313" key="3">
    <source>
        <dbReference type="EMBL" id="VWL85435.1"/>
    </source>
</evidence>
<dbReference type="InterPro" id="IPR036264">
    <property type="entry name" value="Bact_exopeptidase_dim_dom"/>
</dbReference>
<protein>
    <submittedName>
        <fullName evidence="3">Amidohydrolase</fullName>
    </submittedName>
</protein>
<keyword evidence="3" id="KW-0378">Hydrolase</keyword>
<keyword evidence="1" id="KW-0479">Metal-binding</keyword>
<keyword evidence="4" id="KW-1185">Reference proteome</keyword>
<feature type="binding site" evidence="1">
    <location>
        <position position="137"/>
    </location>
    <ligand>
        <name>Mn(2+)</name>
        <dbReference type="ChEBI" id="CHEBI:29035"/>
        <label>2</label>
    </ligand>
</feature>
<dbReference type="GO" id="GO:0046872">
    <property type="term" value="F:metal ion binding"/>
    <property type="evidence" value="ECO:0007669"/>
    <property type="project" value="UniProtKB-KW"/>
</dbReference>
<comment type="cofactor">
    <cofactor evidence="1">
        <name>Mn(2+)</name>
        <dbReference type="ChEBI" id="CHEBI:29035"/>
    </cofactor>
    <text evidence="1">The Mn(2+) ion enhances activity.</text>
</comment>
<dbReference type="Pfam" id="PF01546">
    <property type="entry name" value="Peptidase_M20"/>
    <property type="match status" value="1"/>
</dbReference>
<evidence type="ECO:0000256" key="1">
    <source>
        <dbReference type="PIRSR" id="PIRSR005962-1"/>
    </source>
</evidence>
<dbReference type="AlphaFoldDB" id="A0A6I8M9F0"/>
<keyword evidence="1" id="KW-0464">Manganese</keyword>
<dbReference type="SUPFAM" id="SSF55031">
    <property type="entry name" value="Bacterial exopeptidase dimerisation domain"/>
    <property type="match status" value="1"/>
</dbReference>
<dbReference type="EMBL" id="CABWIB010000001">
    <property type="protein sequence ID" value="VWL85435.1"/>
    <property type="molecule type" value="Genomic_DNA"/>
</dbReference>
<dbReference type="PANTHER" id="PTHR11014">
    <property type="entry name" value="PEPTIDASE M20 FAMILY MEMBER"/>
    <property type="match status" value="1"/>
</dbReference>
<dbReference type="SUPFAM" id="SSF53187">
    <property type="entry name" value="Zn-dependent exopeptidases"/>
    <property type="match status" value="1"/>
</dbReference>
<organism evidence="3 4">
    <name type="scientific">Oceanivirga miroungae</name>
    <dbReference type="NCBI Taxonomy" id="1130046"/>
    <lineage>
        <taxon>Bacteria</taxon>
        <taxon>Fusobacteriati</taxon>
        <taxon>Fusobacteriota</taxon>
        <taxon>Fusobacteriia</taxon>
        <taxon>Fusobacteriales</taxon>
        <taxon>Leptotrichiaceae</taxon>
        <taxon>Oceanivirga</taxon>
    </lineage>
</organism>
<dbReference type="Gene3D" id="3.30.70.360">
    <property type="match status" value="1"/>
</dbReference>
<dbReference type="InterPro" id="IPR002933">
    <property type="entry name" value="Peptidase_M20"/>
</dbReference>
<feature type="binding site" evidence="1">
    <location>
        <position position="162"/>
    </location>
    <ligand>
        <name>Mn(2+)</name>
        <dbReference type="ChEBI" id="CHEBI:29035"/>
        <label>2</label>
    </ligand>
</feature>
<feature type="binding site" evidence="1">
    <location>
        <position position="103"/>
    </location>
    <ligand>
        <name>Mn(2+)</name>
        <dbReference type="ChEBI" id="CHEBI:29035"/>
        <label>2</label>
    </ligand>
</feature>
<dbReference type="PANTHER" id="PTHR11014:SF63">
    <property type="entry name" value="METALLOPEPTIDASE, PUTATIVE (AFU_ORTHOLOGUE AFUA_6G09600)-RELATED"/>
    <property type="match status" value="1"/>
</dbReference>
<dbReference type="Proteomes" id="UP000419017">
    <property type="component" value="Unassembled WGS sequence"/>
</dbReference>
<proteinExistence type="predicted"/>
<accession>A0A6I8M9F0</accession>
<dbReference type="InterPro" id="IPR011650">
    <property type="entry name" value="Peptidase_M20_dimer"/>
</dbReference>
<dbReference type="InterPro" id="IPR017439">
    <property type="entry name" value="Amidohydrolase"/>
</dbReference>
<dbReference type="PIRSF" id="PIRSF005962">
    <property type="entry name" value="Pept_M20D_amidohydro"/>
    <property type="match status" value="1"/>
</dbReference>
<name>A0A6I8M9F0_9FUSO</name>
<evidence type="ECO:0000313" key="4">
    <source>
        <dbReference type="Proteomes" id="UP000419017"/>
    </source>
</evidence>
<dbReference type="CDD" id="cd03886">
    <property type="entry name" value="M20_Acy1"/>
    <property type="match status" value="1"/>
</dbReference>
<gene>
    <name evidence="3" type="ORF">OMES3154_00720</name>
</gene>
<reference evidence="3 4" key="1">
    <citation type="submission" date="2019-10" db="EMBL/GenBank/DDBJ databases">
        <authorList>
            <person name="Blom J."/>
        </authorList>
    </citation>
    <scope>NUCLEOTIDE SEQUENCE [LARGE SCALE GENOMIC DNA]</scope>
    <source>
        <strain evidence="3 4">ES3154-GLU</strain>
    </source>
</reference>
<feature type="domain" description="Peptidase M20 dimerisation" evidence="2">
    <location>
        <begin position="183"/>
        <end position="278"/>
    </location>
</feature>
<evidence type="ECO:0000259" key="2">
    <source>
        <dbReference type="Pfam" id="PF07687"/>
    </source>
</evidence>
<feature type="binding site" evidence="1">
    <location>
        <position position="360"/>
    </location>
    <ligand>
        <name>Mn(2+)</name>
        <dbReference type="ChEBI" id="CHEBI:29035"/>
        <label>2</label>
    </ligand>
</feature>
<dbReference type="RefSeq" id="WP_197271486.1">
    <property type="nucleotide sequence ID" value="NZ_CABWIB010000001.1"/>
</dbReference>
<dbReference type="Gene3D" id="3.40.630.10">
    <property type="entry name" value="Zn peptidases"/>
    <property type="match status" value="1"/>
</dbReference>
<dbReference type="GO" id="GO:0016787">
    <property type="term" value="F:hydrolase activity"/>
    <property type="evidence" value="ECO:0007669"/>
    <property type="project" value="UniProtKB-KW"/>
</dbReference>
<sequence>MNEYIKNLVEKLKDEVISYRRWFHENPELSEKEYMTKNKIIEFLNENNIQYRLVLETGIHAYIENKKGLSLAYRADMDALPIKEENDLEYISKNVGVMHACGHDVHLAVQLGLIKALNESKDKWHGTVNFFFQPAEETVGGAKRMLECGVNNPKNDALFSFHSAPEILAGKVGIKYGKMHATSAVFKLEIIGKEAHAALAYKGVDAISISAKVIEYLSYIVSRKLDARNSGVITVGKINGGTAENIVANKVELTGTIRTLDKKTKEYIVSILNNELKDFVKSFNANLNVFIRDSYVPVINDKEFTDFLKENAVDILGEDNVIEINETRMDVEDIGYFLEQIPGSFYRLGVSASEKFSDLHTKNLMIDEKALEVGLMLNIKLALEYLK</sequence>
<feature type="binding site" evidence="1">
    <location>
        <position position="101"/>
    </location>
    <ligand>
        <name>Mn(2+)</name>
        <dbReference type="ChEBI" id="CHEBI:29035"/>
        <label>2</label>
    </ligand>
</feature>
<dbReference type="Pfam" id="PF07687">
    <property type="entry name" value="M20_dimer"/>
    <property type="match status" value="1"/>
</dbReference>
<dbReference type="NCBIfam" id="TIGR01891">
    <property type="entry name" value="amidohydrolases"/>
    <property type="match status" value="1"/>
</dbReference>